<organism evidence="1 2">
    <name type="scientific">Vermiconidia calcicola</name>
    <dbReference type="NCBI Taxonomy" id="1690605"/>
    <lineage>
        <taxon>Eukaryota</taxon>
        <taxon>Fungi</taxon>
        <taxon>Dikarya</taxon>
        <taxon>Ascomycota</taxon>
        <taxon>Pezizomycotina</taxon>
        <taxon>Dothideomycetes</taxon>
        <taxon>Dothideomycetidae</taxon>
        <taxon>Mycosphaerellales</taxon>
        <taxon>Extremaceae</taxon>
        <taxon>Vermiconidia</taxon>
    </lineage>
</organism>
<accession>A0ACC3MQI3</accession>
<keyword evidence="2" id="KW-1185">Reference proteome</keyword>
<dbReference type="EMBL" id="JAUTXU010000174">
    <property type="protein sequence ID" value="KAK3701401.1"/>
    <property type="molecule type" value="Genomic_DNA"/>
</dbReference>
<proteinExistence type="predicted"/>
<sequence length="460" mass="49270">MDSASPTRSLPGTTPSIGQLSAEFAKEKRAKSPPLAFEKTPNDALAPRNTSPSQGVTGSGAAVPSPSAIMGRLDSHLNEGLQIIIDQQAIAINKLHDAFAAERQTWTLEKDRLYQRIANLEKLLRSGDGYSPAKSPVLSPYNGGSNITSPQAKAMANQHRLPSIAEDENIVPLSQRRDQAPQSIDFTTLSPQFTKRGSSVGFAESTPTNVKVEEIPVSPAPTTKSLSPPPFNYRMEAGHTPLKAPGQPTAPPQNSIAVDGIDDTPTRNNTHINAFLTRSNDQDEDRELKGPLHMPELPNVPSDANFSFDMLSRRLEHIEKHPDQCKPMIFAQPTPGLASPAEPNEEASPKTVEKCVLTRTSDLEDQPANDSSSNTKTDGEGPPAPPGTHILPPQATNTSDVPTFALSPSGLPSLSKQASREDKVQADFDSGGIRLKKRPSVNFGAPFGQLGGFGNARKLS</sequence>
<comment type="caution">
    <text evidence="1">The sequence shown here is derived from an EMBL/GenBank/DDBJ whole genome shotgun (WGS) entry which is preliminary data.</text>
</comment>
<dbReference type="Proteomes" id="UP001281147">
    <property type="component" value="Unassembled WGS sequence"/>
</dbReference>
<reference evidence="1" key="1">
    <citation type="submission" date="2023-07" db="EMBL/GenBank/DDBJ databases">
        <title>Black Yeasts Isolated from many extreme environments.</title>
        <authorList>
            <person name="Coleine C."/>
            <person name="Stajich J.E."/>
            <person name="Selbmann L."/>
        </authorList>
    </citation>
    <scope>NUCLEOTIDE SEQUENCE</scope>
    <source>
        <strain evidence="1">CCFEE 5714</strain>
    </source>
</reference>
<gene>
    <name evidence="1" type="ORF">LTR37_015499</name>
</gene>
<name>A0ACC3MQI3_9PEZI</name>
<protein>
    <submittedName>
        <fullName evidence="1">Uncharacterized protein</fullName>
    </submittedName>
</protein>
<evidence type="ECO:0000313" key="2">
    <source>
        <dbReference type="Proteomes" id="UP001281147"/>
    </source>
</evidence>
<evidence type="ECO:0000313" key="1">
    <source>
        <dbReference type="EMBL" id="KAK3701401.1"/>
    </source>
</evidence>